<comment type="similarity">
    <text evidence="2 7 8">Belongs to the glutamine synthetase family.</text>
</comment>
<dbReference type="Gene3D" id="3.10.20.70">
    <property type="entry name" value="Glutamine synthetase, N-terminal domain"/>
    <property type="match status" value="1"/>
</dbReference>
<dbReference type="InterPro" id="IPR027302">
    <property type="entry name" value="Gln_synth_N_conserv_site"/>
</dbReference>
<evidence type="ECO:0000313" key="11">
    <source>
        <dbReference type="EMBL" id="PIW19489.1"/>
    </source>
</evidence>
<dbReference type="InterPro" id="IPR027303">
    <property type="entry name" value="Gln_synth_gly_rich_site"/>
</dbReference>
<dbReference type="InterPro" id="IPR014746">
    <property type="entry name" value="Gln_synth/guanido_kin_cat_dom"/>
</dbReference>
<dbReference type="EC" id="6.3.1.2" evidence="9"/>
<comment type="catalytic activity">
    <reaction evidence="9">
        <text>L-glutamate + NH4(+) + ATP = L-glutamine + ADP + phosphate + H(+)</text>
        <dbReference type="Rhea" id="RHEA:16169"/>
        <dbReference type="ChEBI" id="CHEBI:15378"/>
        <dbReference type="ChEBI" id="CHEBI:28938"/>
        <dbReference type="ChEBI" id="CHEBI:29985"/>
        <dbReference type="ChEBI" id="CHEBI:30616"/>
        <dbReference type="ChEBI" id="CHEBI:43474"/>
        <dbReference type="ChEBI" id="CHEBI:58359"/>
        <dbReference type="ChEBI" id="CHEBI:456216"/>
        <dbReference type="EC" id="6.3.1.2"/>
    </reaction>
</comment>
<feature type="domain" description="GS catalytic" evidence="10">
    <location>
        <begin position="139"/>
        <end position="479"/>
    </location>
</feature>
<keyword evidence="4 9" id="KW-0547">Nucleotide-binding</keyword>
<name>A0A2M7GBB9_9BACT</name>
<dbReference type="PROSITE" id="PS51987">
    <property type="entry name" value="GS_CATALYTIC"/>
    <property type="match status" value="1"/>
</dbReference>
<dbReference type="PROSITE" id="PS00181">
    <property type="entry name" value="GLNA_ATP"/>
    <property type="match status" value="1"/>
</dbReference>
<evidence type="ECO:0000256" key="8">
    <source>
        <dbReference type="RuleBase" id="RU000384"/>
    </source>
</evidence>
<keyword evidence="5 9" id="KW-0067">ATP-binding</keyword>
<sequence length="479" mass="54692">MSDSFKNLSEYSYAELEELNLEAKEKVLNRVKEDQLQEHYLRYLSERRDIKAVTVAFTDLEGRFHMIDYDKKFLLKSYENLTFDGSSVRGFSAVRESDLRLHIDWGSFRWLPVDVFGPGKMLVFGLIKANDGSMYDSDLRGHLLQLREDLWAKNQGVANVAVELEGFLFHGRDAEQHFDASRGFEFVSGGGYYHSLPQDPLRQFIDRFAGAQRAMGFENEKDHPEVAPSQFELNFSYSDAVIAADQIQLYKLMARQIANSMGMTASFLPKPIADINGNGMHTNMSISEKGKNVFYDAQGQDGLSQIGWNFVDRILNNANDICLVLNPSVNSYRRLDPAYEAPNQIKSSAIDRTSMIRIPLANERSARIEVRSVGPDASPYLLLYSLLKTGLEGPMSEALDSETRRTRTRFLPDNIYDAMRHFKGSEFVRSMLGEQNHQKFLELKQSAADRCPKLLGSLIKQPEIIFHHEVTNQYLWSKF</sequence>
<evidence type="ECO:0000256" key="9">
    <source>
        <dbReference type="RuleBase" id="RU004356"/>
    </source>
</evidence>
<dbReference type="SUPFAM" id="SSF55931">
    <property type="entry name" value="Glutamine synthetase/guanido kinase"/>
    <property type="match status" value="1"/>
</dbReference>
<dbReference type="SUPFAM" id="SSF54368">
    <property type="entry name" value="Glutamine synthetase, N-terminal domain"/>
    <property type="match status" value="1"/>
</dbReference>
<dbReference type="InterPro" id="IPR008146">
    <property type="entry name" value="Gln_synth_cat_dom"/>
</dbReference>
<evidence type="ECO:0000259" key="10">
    <source>
        <dbReference type="PROSITE" id="PS51987"/>
    </source>
</evidence>
<keyword evidence="3 9" id="KW-0436">Ligase</keyword>
<dbReference type="PANTHER" id="PTHR43785">
    <property type="entry name" value="GAMMA-GLUTAMYLPUTRESCINE SYNTHETASE"/>
    <property type="match status" value="1"/>
</dbReference>
<evidence type="ECO:0000256" key="5">
    <source>
        <dbReference type="ARBA" id="ARBA00022840"/>
    </source>
</evidence>
<dbReference type="PROSITE" id="PS00180">
    <property type="entry name" value="GLNA_1"/>
    <property type="match status" value="1"/>
</dbReference>
<dbReference type="Proteomes" id="UP000231019">
    <property type="component" value="Unassembled WGS sequence"/>
</dbReference>
<dbReference type="Pfam" id="PF03951">
    <property type="entry name" value="Gln-synt_N"/>
    <property type="match status" value="1"/>
</dbReference>
<dbReference type="InterPro" id="IPR008147">
    <property type="entry name" value="Gln_synt_N"/>
</dbReference>
<comment type="caution">
    <text evidence="11">The sequence shown here is derived from an EMBL/GenBank/DDBJ whole genome shotgun (WGS) entry which is preliminary data.</text>
</comment>
<evidence type="ECO:0000313" key="12">
    <source>
        <dbReference type="Proteomes" id="UP000231019"/>
    </source>
</evidence>
<comment type="cofactor">
    <cofactor evidence="1">
        <name>Mg(2+)</name>
        <dbReference type="ChEBI" id="CHEBI:18420"/>
    </cofactor>
</comment>
<dbReference type="GO" id="GO:0004356">
    <property type="term" value="F:glutamine synthetase activity"/>
    <property type="evidence" value="ECO:0007669"/>
    <property type="project" value="UniProtKB-EC"/>
</dbReference>
<dbReference type="SMART" id="SM01230">
    <property type="entry name" value="Gln-synt_C"/>
    <property type="match status" value="1"/>
</dbReference>
<gene>
    <name evidence="11" type="ORF">COW36_01220</name>
</gene>
<organism evidence="11 12">
    <name type="scientific">bacterium (Candidatus Blackallbacteria) CG17_big_fil_post_rev_8_21_14_2_50_48_46</name>
    <dbReference type="NCBI Taxonomy" id="2014261"/>
    <lineage>
        <taxon>Bacteria</taxon>
        <taxon>Candidatus Blackallbacteria</taxon>
    </lineage>
</organism>
<dbReference type="GO" id="GO:0005524">
    <property type="term" value="F:ATP binding"/>
    <property type="evidence" value="ECO:0007669"/>
    <property type="project" value="UniProtKB-KW"/>
</dbReference>
<evidence type="ECO:0000256" key="4">
    <source>
        <dbReference type="ARBA" id="ARBA00022741"/>
    </source>
</evidence>
<evidence type="ECO:0000256" key="3">
    <source>
        <dbReference type="ARBA" id="ARBA00022598"/>
    </source>
</evidence>
<dbReference type="InterPro" id="IPR036651">
    <property type="entry name" value="Gln_synt_N_sf"/>
</dbReference>
<evidence type="ECO:0000256" key="7">
    <source>
        <dbReference type="PROSITE-ProRule" id="PRU01331"/>
    </source>
</evidence>
<dbReference type="AlphaFoldDB" id="A0A2M7GBB9"/>
<reference evidence="11 12" key="1">
    <citation type="submission" date="2017-09" db="EMBL/GenBank/DDBJ databases">
        <title>Depth-based differentiation of microbial function through sediment-hosted aquifers and enrichment of novel symbionts in the deep terrestrial subsurface.</title>
        <authorList>
            <person name="Probst A.J."/>
            <person name="Ladd B."/>
            <person name="Jarett J.K."/>
            <person name="Geller-Mcgrath D.E."/>
            <person name="Sieber C.M."/>
            <person name="Emerson J.B."/>
            <person name="Anantharaman K."/>
            <person name="Thomas B.C."/>
            <person name="Malmstrom R."/>
            <person name="Stieglmeier M."/>
            <person name="Klingl A."/>
            <person name="Woyke T."/>
            <person name="Ryan C.M."/>
            <person name="Banfield J.F."/>
        </authorList>
    </citation>
    <scope>NUCLEOTIDE SEQUENCE [LARGE SCALE GENOMIC DNA]</scope>
    <source>
        <strain evidence="11">CG17_big_fil_post_rev_8_21_14_2_50_48_46</strain>
    </source>
</reference>
<evidence type="ECO:0000256" key="2">
    <source>
        <dbReference type="ARBA" id="ARBA00009897"/>
    </source>
</evidence>
<dbReference type="PANTHER" id="PTHR43785:SF12">
    <property type="entry name" value="TYPE-1 GLUTAMINE SYNTHETASE 2"/>
    <property type="match status" value="1"/>
</dbReference>
<dbReference type="Pfam" id="PF00120">
    <property type="entry name" value="Gln-synt_C"/>
    <property type="match status" value="1"/>
</dbReference>
<proteinExistence type="inferred from homology"/>
<evidence type="ECO:0000256" key="1">
    <source>
        <dbReference type="ARBA" id="ARBA00001946"/>
    </source>
</evidence>
<evidence type="ECO:0000256" key="6">
    <source>
        <dbReference type="ARBA" id="ARBA00022842"/>
    </source>
</evidence>
<dbReference type="Gene3D" id="3.30.590.10">
    <property type="entry name" value="Glutamine synthetase/guanido kinase, catalytic domain"/>
    <property type="match status" value="1"/>
</dbReference>
<dbReference type="EMBL" id="PFFQ01000004">
    <property type="protein sequence ID" value="PIW19489.1"/>
    <property type="molecule type" value="Genomic_DNA"/>
</dbReference>
<keyword evidence="6" id="KW-0460">Magnesium</keyword>
<protein>
    <recommendedName>
        <fullName evidence="9">Glutamine synthetase</fullName>
        <ecNumber evidence="9">6.3.1.2</ecNumber>
    </recommendedName>
</protein>
<dbReference type="GO" id="GO:0006542">
    <property type="term" value="P:glutamine biosynthetic process"/>
    <property type="evidence" value="ECO:0007669"/>
    <property type="project" value="InterPro"/>
</dbReference>
<accession>A0A2M7GBB9</accession>